<feature type="transmembrane region" description="Helical" evidence="8">
    <location>
        <begin position="53"/>
        <end position="80"/>
    </location>
</feature>
<dbReference type="GO" id="GO:0005634">
    <property type="term" value="C:nucleus"/>
    <property type="evidence" value="ECO:0007669"/>
    <property type="project" value="UniProtKB-SubCell"/>
</dbReference>
<evidence type="ECO:0000256" key="6">
    <source>
        <dbReference type="ARBA" id="ARBA00022801"/>
    </source>
</evidence>
<evidence type="ECO:0000256" key="8">
    <source>
        <dbReference type="SAM" id="Phobius"/>
    </source>
</evidence>
<dbReference type="PANTHER" id="PTHR22930:SF228">
    <property type="entry name" value="PROTEIN ALP1-LIKE"/>
    <property type="match status" value="1"/>
</dbReference>
<protein>
    <recommendedName>
        <fullName evidence="9">DDE Tnp4 domain-containing protein</fullName>
    </recommendedName>
</protein>
<comment type="similarity">
    <text evidence="3">Belongs to the HARBI1 family.</text>
</comment>
<evidence type="ECO:0000256" key="1">
    <source>
        <dbReference type="ARBA" id="ARBA00001968"/>
    </source>
</evidence>
<evidence type="ECO:0000256" key="7">
    <source>
        <dbReference type="ARBA" id="ARBA00023242"/>
    </source>
</evidence>
<dbReference type="GO" id="GO:0046872">
    <property type="term" value="F:metal ion binding"/>
    <property type="evidence" value="ECO:0007669"/>
    <property type="project" value="UniProtKB-KW"/>
</dbReference>
<keyword evidence="8" id="KW-1133">Transmembrane helix</keyword>
<name>A0A540NTP0_MALBA</name>
<evidence type="ECO:0000313" key="10">
    <source>
        <dbReference type="EMBL" id="TQE14381.1"/>
    </source>
</evidence>
<evidence type="ECO:0000256" key="4">
    <source>
        <dbReference type="ARBA" id="ARBA00022722"/>
    </source>
</evidence>
<dbReference type="GO" id="GO:0004518">
    <property type="term" value="F:nuclease activity"/>
    <property type="evidence" value="ECO:0007669"/>
    <property type="project" value="UniProtKB-KW"/>
</dbReference>
<keyword evidence="7" id="KW-0539">Nucleus</keyword>
<dbReference type="Pfam" id="PF13359">
    <property type="entry name" value="DDE_Tnp_4"/>
    <property type="match status" value="1"/>
</dbReference>
<dbReference type="EMBL" id="VIEB01000005">
    <property type="protein sequence ID" value="TQE14381.1"/>
    <property type="molecule type" value="Genomic_DNA"/>
</dbReference>
<dbReference type="Proteomes" id="UP000315295">
    <property type="component" value="Unassembled WGS sequence"/>
</dbReference>
<evidence type="ECO:0000256" key="3">
    <source>
        <dbReference type="ARBA" id="ARBA00006958"/>
    </source>
</evidence>
<evidence type="ECO:0000256" key="5">
    <source>
        <dbReference type="ARBA" id="ARBA00022723"/>
    </source>
</evidence>
<gene>
    <name evidence="10" type="ORF">C1H46_000300</name>
</gene>
<evidence type="ECO:0000313" key="11">
    <source>
        <dbReference type="Proteomes" id="UP000315295"/>
    </source>
</evidence>
<evidence type="ECO:0000256" key="2">
    <source>
        <dbReference type="ARBA" id="ARBA00004123"/>
    </source>
</evidence>
<keyword evidence="8" id="KW-0472">Membrane</keyword>
<dbReference type="STRING" id="106549.A0A540NTP0"/>
<dbReference type="InterPro" id="IPR045249">
    <property type="entry name" value="HARBI1-like"/>
</dbReference>
<evidence type="ECO:0000259" key="9">
    <source>
        <dbReference type="Pfam" id="PF13359"/>
    </source>
</evidence>
<keyword evidence="11" id="KW-1185">Reference proteome</keyword>
<keyword evidence="6" id="KW-0378">Hydrolase</keyword>
<keyword evidence="5" id="KW-0479">Metal-binding</keyword>
<comment type="caution">
    <text evidence="10">The sequence shown here is derived from an EMBL/GenBank/DDBJ whole genome shotgun (WGS) entry which is preliminary data.</text>
</comment>
<comment type="cofactor">
    <cofactor evidence="1">
        <name>a divalent metal cation</name>
        <dbReference type="ChEBI" id="CHEBI:60240"/>
    </cofactor>
</comment>
<comment type="subcellular location">
    <subcellularLocation>
        <location evidence="2">Nucleus</location>
    </subcellularLocation>
</comment>
<organism evidence="10 11">
    <name type="scientific">Malus baccata</name>
    <name type="common">Siberian crab apple</name>
    <name type="synonym">Pyrus baccata</name>
    <dbReference type="NCBI Taxonomy" id="106549"/>
    <lineage>
        <taxon>Eukaryota</taxon>
        <taxon>Viridiplantae</taxon>
        <taxon>Streptophyta</taxon>
        <taxon>Embryophyta</taxon>
        <taxon>Tracheophyta</taxon>
        <taxon>Spermatophyta</taxon>
        <taxon>Magnoliopsida</taxon>
        <taxon>eudicotyledons</taxon>
        <taxon>Gunneridae</taxon>
        <taxon>Pentapetalae</taxon>
        <taxon>rosids</taxon>
        <taxon>fabids</taxon>
        <taxon>Rosales</taxon>
        <taxon>Rosaceae</taxon>
        <taxon>Amygdaloideae</taxon>
        <taxon>Maleae</taxon>
        <taxon>Malus</taxon>
    </lineage>
</organism>
<keyword evidence="8" id="KW-0812">Transmembrane</keyword>
<reference evidence="10 11" key="1">
    <citation type="journal article" date="2019" name="G3 (Bethesda)">
        <title>Sequencing of a Wild Apple (Malus baccata) Genome Unravels the Differences Between Cultivated and Wild Apple Species Regarding Disease Resistance and Cold Tolerance.</title>
        <authorList>
            <person name="Chen X."/>
        </authorList>
    </citation>
    <scope>NUCLEOTIDE SEQUENCE [LARGE SCALE GENOMIC DNA]</scope>
    <source>
        <strain evidence="11">cv. Shandingzi</strain>
        <tissue evidence="10">Leaves</tissue>
    </source>
</reference>
<dbReference type="AlphaFoldDB" id="A0A540NTP0"/>
<feature type="domain" description="DDE Tnp4" evidence="9">
    <location>
        <begin position="76"/>
        <end position="167"/>
    </location>
</feature>
<proteinExistence type="inferred from homology"/>
<accession>A0A540NTP0</accession>
<sequence length="231" mass="26904">MLACSFNMMFTYVYTGWEGTANDSRVLMDAITREENMFPMPKEGTKSLEHIKLLVFFFLIVFGSSEILICIVLGIGKYYVVDSGYANMTGFLAPYRKVRYHLRDFRGRGRRPRGAMELFNFRHSSLRNVVERCIGVLKNRFPILKLMPNYPIRKQRRIPIACCAVHNFIRMQSRNDTLFQQFEDNDVDVIDEESSGTNQEGENMHLNDDNVMNDVRDHIAGSMWLDYVNNN</sequence>
<dbReference type="GO" id="GO:0016787">
    <property type="term" value="F:hydrolase activity"/>
    <property type="evidence" value="ECO:0007669"/>
    <property type="project" value="UniProtKB-KW"/>
</dbReference>
<dbReference type="InterPro" id="IPR027806">
    <property type="entry name" value="HARBI1_dom"/>
</dbReference>
<keyword evidence="4" id="KW-0540">Nuclease</keyword>
<dbReference type="PANTHER" id="PTHR22930">
    <property type="match status" value="1"/>
</dbReference>